<feature type="compositionally biased region" description="Basic and acidic residues" evidence="1">
    <location>
        <begin position="48"/>
        <end position="58"/>
    </location>
</feature>
<keyword evidence="2" id="KW-0812">Transmembrane</keyword>
<gene>
    <name evidence="3" type="ORF">UFOPK2761_02661</name>
</gene>
<feature type="transmembrane region" description="Helical" evidence="2">
    <location>
        <begin position="286"/>
        <end position="306"/>
    </location>
</feature>
<organism evidence="3">
    <name type="scientific">freshwater metagenome</name>
    <dbReference type="NCBI Taxonomy" id="449393"/>
    <lineage>
        <taxon>unclassified sequences</taxon>
        <taxon>metagenomes</taxon>
        <taxon>ecological metagenomes</taxon>
    </lineage>
</organism>
<evidence type="ECO:0000313" key="3">
    <source>
        <dbReference type="EMBL" id="CAB4761362.1"/>
    </source>
</evidence>
<protein>
    <submittedName>
        <fullName evidence="3">Unannotated protein</fullName>
    </submittedName>
</protein>
<reference evidence="3" key="1">
    <citation type="submission" date="2020-05" db="EMBL/GenBank/DDBJ databases">
        <authorList>
            <person name="Chiriac C."/>
            <person name="Salcher M."/>
            <person name="Ghai R."/>
            <person name="Kavagutti S V."/>
        </authorList>
    </citation>
    <scope>NUCLEOTIDE SEQUENCE</scope>
</reference>
<evidence type="ECO:0000256" key="2">
    <source>
        <dbReference type="SAM" id="Phobius"/>
    </source>
</evidence>
<sequence>MIGRMGDDQRPDAPSLEAPSLGKLLKRRKGRTSAADPAPEQQAPAADRAADPAPDRAADPAAPVEAAPVEAEPATPRADSAPPAPPTAQPPTPPTAQPSAPPTAPPFARPSAEPPAQPPAAAASSPDEDTTVLPPAAAAPPAAARPVVPPAAAVPTPAPAPTSVAAESAPGPVAAEQASAPTRAPRATLTVDGRVATGVTGLVVGLLVVVLTASSLALCESVRGVSSCGGGPGFLLLVLVMAGMVVLGGVMLRLARVPDPTSTSFLAVGLLAVLSLLFLVDVLEKWWMIIVIPLLSAAMFLLSHWVTTQVVDSDA</sequence>
<feature type="compositionally biased region" description="Basic and acidic residues" evidence="1">
    <location>
        <begin position="1"/>
        <end position="11"/>
    </location>
</feature>
<name>A0A6J6UNE9_9ZZZZ</name>
<feature type="region of interest" description="Disordered" evidence="1">
    <location>
        <begin position="1"/>
        <end position="185"/>
    </location>
</feature>
<dbReference type="EMBL" id="CAEZYQ010000024">
    <property type="protein sequence ID" value="CAB4761362.1"/>
    <property type="molecule type" value="Genomic_DNA"/>
</dbReference>
<feature type="compositionally biased region" description="Low complexity" evidence="1">
    <location>
        <begin position="134"/>
        <end position="170"/>
    </location>
</feature>
<evidence type="ECO:0000256" key="1">
    <source>
        <dbReference type="SAM" id="MobiDB-lite"/>
    </source>
</evidence>
<feature type="transmembrane region" description="Helical" evidence="2">
    <location>
        <begin position="264"/>
        <end position="280"/>
    </location>
</feature>
<dbReference type="AlphaFoldDB" id="A0A6J6UNE9"/>
<proteinExistence type="predicted"/>
<keyword evidence="2" id="KW-0472">Membrane</keyword>
<feature type="compositionally biased region" description="Low complexity" evidence="1">
    <location>
        <begin position="59"/>
        <end position="81"/>
    </location>
</feature>
<feature type="transmembrane region" description="Helical" evidence="2">
    <location>
        <begin position="195"/>
        <end position="218"/>
    </location>
</feature>
<feature type="compositionally biased region" description="Pro residues" evidence="1">
    <location>
        <begin position="82"/>
        <end position="118"/>
    </location>
</feature>
<accession>A0A6J6UNE9</accession>
<feature type="compositionally biased region" description="Low complexity" evidence="1">
    <location>
        <begin position="34"/>
        <end position="47"/>
    </location>
</feature>
<feature type="transmembrane region" description="Helical" evidence="2">
    <location>
        <begin position="230"/>
        <end position="252"/>
    </location>
</feature>
<keyword evidence="2" id="KW-1133">Transmembrane helix</keyword>